<feature type="chain" id="PRO_5016826842" evidence="1">
    <location>
        <begin position="22"/>
        <end position="81"/>
    </location>
</feature>
<name>A0A368HCR5_ANCCA</name>
<sequence length="81" mass="8768">MLCSFLVAFAVVSFPTALLQAAGKPPGKCLGPVGITVERRNDLVTKINKRRTLMVKGLQRHGFRRSGALNVGENVLQMVSC</sequence>
<comment type="caution">
    <text evidence="2">The sequence shown here is derived from an EMBL/GenBank/DDBJ whole genome shotgun (WGS) entry which is preliminary data.</text>
</comment>
<organism evidence="2 3">
    <name type="scientific">Ancylostoma caninum</name>
    <name type="common">Dog hookworm</name>
    <dbReference type="NCBI Taxonomy" id="29170"/>
    <lineage>
        <taxon>Eukaryota</taxon>
        <taxon>Metazoa</taxon>
        <taxon>Ecdysozoa</taxon>
        <taxon>Nematoda</taxon>
        <taxon>Chromadorea</taxon>
        <taxon>Rhabditida</taxon>
        <taxon>Rhabditina</taxon>
        <taxon>Rhabditomorpha</taxon>
        <taxon>Strongyloidea</taxon>
        <taxon>Ancylostomatidae</taxon>
        <taxon>Ancylostomatinae</taxon>
        <taxon>Ancylostoma</taxon>
    </lineage>
</organism>
<feature type="signal peptide" evidence="1">
    <location>
        <begin position="1"/>
        <end position="21"/>
    </location>
</feature>
<dbReference type="EMBL" id="JOJR01000003">
    <property type="protein sequence ID" value="RCN53107.1"/>
    <property type="molecule type" value="Genomic_DNA"/>
</dbReference>
<accession>A0A368HCR5</accession>
<keyword evidence="1" id="KW-0732">Signal</keyword>
<protein>
    <submittedName>
        <fullName evidence="2">Uncharacterized protein</fullName>
    </submittedName>
</protein>
<keyword evidence="3" id="KW-1185">Reference proteome</keyword>
<dbReference type="Proteomes" id="UP000252519">
    <property type="component" value="Unassembled WGS sequence"/>
</dbReference>
<reference evidence="2 3" key="1">
    <citation type="submission" date="2014-10" db="EMBL/GenBank/DDBJ databases">
        <title>Draft genome of the hookworm Ancylostoma caninum.</title>
        <authorList>
            <person name="Mitreva M."/>
        </authorList>
    </citation>
    <scope>NUCLEOTIDE SEQUENCE [LARGE SCALE GENOMIC DNA]</scope>
    <source>
        <strain evidence="2 3">Baltimore</strain>
    </source>
</reference>
<dbReference type="AlphaFoldDB" id="A0A368HCR5"/>
<evidence type="ECO:0000256" key="1">
    <source>
        <dbReference type="SAM" id="SignalP"/>
    </source>
</evidence>
<proteinExistence type="predicted"/>
<gene>
    <name evidence="2" type="ORF">ANCCAN_00658</name>
</gene>
<evidence type="ECO:0000313" key="2">
    <source>
        <dbReference type="EMBL" id="RCN53107.1"/>
    </source>
</evidence>
<evidence type="ECO:0000313" key="3">
    <source>
        <dbReference type="Proteomes" id="UP000252519"/>
    </source>
</evidence>